<evidence type="ECO:0000313" key="3">
    <source>
        <dbReference type="Proteomes" id="UP001516400"/>
    </source>
</evidence>
<dbReference type="EMBL" id="JABFTP020000185">
    <property type="protein sequence ID" value="KAL3286620.1"/>
    <property type="molecule type" value="Genomic_DNA"/>
</dbReference>
<comment type="caution">
    <text evidence="2">The sequence shown here is derived from an EMBL/GenBank/DDBJ whole genome shotgun (WGS) entry which is preliminary data.</text>
</comment>
<name>A0ABD2P6W1_9CUCU</name>
<protein>
    <submittedName>
        <fullName evidence="2">Uncharacterized protein</fullName>
    </submittedName>
</protein>
<sequence>MNRHRNPKKFTYAELVAEAENIYVDEEDAQSSDSDSDGSENNFIEYPFRNSDNSANDRDYEPDENILNSDSSDADEAIIDGNLAEDNLKTSILNERTRSDDEKQTQVKDADYLWFQNNNDTFVHRFSVPDERTIKTTLSRDMKEVDIFLKLFPKSLLMFIADLQI</sequence>
<organism evidence="2 3">
    <name type="scientific">Cryptolaemus montrouzieri</name>
    <dbReference type="NCBI Taxonomy" id="559131"/>
    <lineage>
        <taxon>Eukaryota</taxon>
        <taxon>Metazoa</taxon>
        <taxon>Ecdysozoa</taxon>
        <taxon>Arthropoda</taxon>
        <taxon>Hexapoda</taxon>
        <taxon>Insecta</taxon>
        <taxon>Pterygota</taxon>
        <taxon>Neoptera</taxon>
        <taxon>Endopterygota</taxon>
        <taxon>Coleoptera</taxon>
        <taxon>Polyphaga</taxon>
        <taxon>Cucujiformia</taxon>
        <taxon>Coccinelloidea</taxon>
        <taxon>Coccinellidae</taxon>
        <taxon>Scymninae</taxon>
        <taxon>Scymnini</taxon>
        <taxon>Cryptolaemus</taxon>
    </lineage>
</organism>
<accession>A0ABD2P6W1</accession>
<gene>
    <name evidence="2" type="ORF">HHI36_001119</name>
</gene>
<proteinExistence type="predicted"/>
<evidence type="ECO:0000313" key="2">
    <source>
        <dbReference type="EMBL" id="KAL3286620.1"/>
    </source>
</evidence>
<reference evidence="2 3" key="1">
    <citation type="journal article" date="2021" name="BMC Biol.">
        <title>Horizontally acquired antibacterial genes associated with adaptive radiation of ladybird beetles.</title>
        <authorList>
            <person name="Li H.S."/>
            <person name="Tang X.F."/>
            <person name="Huang Y.H."/>
            <person name="Xu Z.Y."/>
            <person name="Chen M.L."/>
            <person name="Du X.Y."/>
            <person name="Qiu B.Y."/>
            <person name="Chen P.T."/>
            <person name="Zhang W."/>
            <person name="Slipinski A."/>
            <person name="Escalona H.E."/>
            <person name="Waterhouse R.M."/>
            <person name="Zwick A."/>
            <person name="Pang H."/>
        </authorList>
    </citation>
    <scope>NUCLEOTIDE SEQUENCE [LARGE SCALE GENOMIC DNA]</scope>
    <source>
        <strain evidence="2">SYSU2018</strain>
    </source>
</reference>
<feature type="compositionally biased region" description="Acidic residues" evidence="1">
    <location>
        <begin position="23"/>
        <end position="38"/>
    </location>
</feature>
<dbReference type="AlphaFoldDB" id="A0ABD2P6W1"/>
<keyword evidence="3" id="KW-1185">Reference proteome</keyword>
<evidence type="ECO:0000256" key="1">
    <source>
        <dbReference type="SAM" id="MobiDB-lite"/>
    </source>
</evidence>
<feature type="region of interest" description="Disordered" evidence="1">
    <location>
        <begin position="23"/>
        <end position="74"/>
    </location>
</feature>
<dbReference type="Proteomes" id="UP001516400">
    <property type="component" value="Unassembled WGS sequence"/>
</dbReference>